<accession>A0AB36CKB4</accession>
<proteinExistence type="predicted"/>
<dbReference type="AlphaFoldDB" id="A0AB36CKB4"/>
<protein>
    <submittedName>
        <fullName evidence="1">Uncharacterized protein</fullName>
    </submittedName>
</protein>
<comment type="caution">
    <text evidence="1">The sequence shown here is derived from an EMBL/GenBank/DDBJ whole genome shotgun (WGS) entry which is preliminary data.</text>
</comment>
<dbReference type="RefSeq" id="WP_168969543.1">
    <property type="nucleotide sequence ID" value="NZ_CAMNZH010000183.1"/>
</dbReference>
<evidence type="ECO:0000313" key="1">
    <source>
        <dbReference type="EMBL" id="NME89258.1"/>
    </source>
</evidence>
<dbReference type="EMBL" id="JABAFZ010000005">
    <property type="protein sequence ID" value="NME89258.1"/>
    <property type="molecule type" value="Genomic_DNA"/>
</dbReference>
<reference evidence="1 2" key="1">
    <citation type="submission" date="2020-04" db="EMBL/GenBank/DDBJ databases">
        <authorList>
            <person name="Hitch T.C.A."/>
            <person name="Wylensek D."/>
            <person name="Clavel T."/>
        </authorList>
    </citation>
    <scope>NUCLEOTIDE SEQUENCE [LARGE SCALE GENOMIC DNA]</scope>
    <source>
        <strain evidence="1 2">BL-383-APC-3D</strain>
    </source>
</reference>
<sequence>MHCRQHRRTRTIRSEWAIFLIGLAPIAVETGDVLVGVKPDREQVGQLILSSDIDMDVCDVAVSRAIDHQALVAEAGTPLSL</sequence>
<name>A0AB36CKB4_9CORY</name>
<evidence type="ECO:0000313" key="2">
    <source>
        <dbReference type="Proteomes" id="UP000544551"/>
    </source>
</evidence>
<dbReference type="Proteomes" id="UP000544551">
    <property type="component" value="Unassembled WGS sequence"/>
</dbReference>
<gene>
    <name evidence="1" type="ORF">HF853_06155</name>
</gene>
<organism evidence="1 2">
    <name type="scientific">Corynebacterium stationis</name>
    <dbReference type="NCBI Taxonomy" id="1705"/>
    <lineage>
        <taxon>Bacteria</taxon>
        <taxon>Bacillati</taxon>
        <taxon>Actinomycetota</taxon>
        <taxon>Actinomycetes</taxon>
        <taxon>Mycobacteriales</taxon>
        <taxon>Corynebacteriaceae</taxon>
        <taxon>Corynebacterium</taxon>
    </lineage>
</organism>